<proteinExistence type="predicted"/>
<dbReference type="STRING" id="305900.GV64_04265"/>
<protein>
    <submittedName>
        <fullName evidence="1">Uncharacterized protein</fullName>
    </submittedName>
</protein>
<dbReference type="Proteomes" id="UP000027997">
    <property type="component" value="Unassembled WGS sequence"/>
</dbReference>
<dbReference type="EMBL" id="JOJP01000001">
    <property type="protein sequence ID" value="KEI70062.1"/>
    <property type="molecule type" value="Genomic_DNA"/>
</dbReference>
<dbReference type="RefSeq" id="WP_020584199.1">
    <property type="nucleotide sequence ID" value="NZ_JOJP01000001.1"/>
</dbReference>
<sequence>MEWTPPLRQGIGALFLSGIFAVTSLTEAQAATQGKLGNTSTGSFSITLVVYPSLQSQVAIVDENATDEEGNPVIIPTKTLSFDRPVSLCISGRGLSQFSLAANGTRGVDLKVTEPEREIWITERPSAAFGVEKDCRNSTRKLIAQPVAGFQGSKQPATLLIHAE</sequence>
<organism evidence="1 2">
    <name type="scientific">Endozoicomonas elysicola</name>
    <dbReference type="NCBI Taxonomy" id="305900"/>
    <lineage>
        <taxon>Bacteria</taxon>
        <taxon>Pseudomonadati</taxon>
        <taxon>Pseudomonadota</taxon>
        <taxon>Gammaproteobacteria</taxon>
        <taxon>Oceanospirillales</taxon>
        <taxon>Endozoicomonadaceae</taxon>
        <taxon>Endozoicomonas</taxon>
    </lineage>
</organism>
<name>A0A081K7D6_9GAMM</name>
<comment type="caution">
    <text evidence="1">The sequence shown here is derived from an EMBL/GenBank/DDBJ whole genome shotgun (WGS) entry which is preliminary data.</text>
</comment>
<dbReference type="AlphaFoldDB" id="A0A081K7D6"/>
<reference evidence="1 2" key="1">
    <citation type="submission" date="2014-06" db="EMBL/GenBank/DDBJ databases">
        <title>Whole Genome Sequences of Three Symbiotic Endozoicomonas Bacteria.</title>
        <authorList>
            <person name="Neave M.J."/>
            <person name="Apprill A."/>
            <person name="Voolstra C.R."/>
        </authorList>
    </citation>
    <scope>NUCLEOTIDE SEQUENCE [LARGE SCALE GENOMIC DNA]</scope>
    <source>
        <strain evidence="1 2">DSM 22380</strain>
    </source>
</reference>
<gene>
    <name evidence="1" type="ORF">GV64_04265</name>
</gene>
<keyword evidence="2" id="KW-1185">Reference proteome</keyword>
<evidence type="ECO:0000313" key="2">
    <source>
        <dbReference type="Proteomes" id="UP000027997"/>
    </source>
</evidence>
<accession>A0A081K7D6</accession>
<evidence type="ECO:0000313" key="1">
    <source>
        <dbReference type="EMBL" id="KEI70062.1"/>
    </source>
</evidence>